<feature type="domain" description="4'-phosphopantetheinyl transferase N-terminal" evidence="4">
    <location>
        <begin position="24"/>
        <end position="117"/>
    </location>
</feature>
<evidence type="ECO:0008006" key="7">
    <source>
        <dbReference type="Google" id="ProtNLM"/>
    </source>
</evidence>
<evidence type="ECO:0000259" key="4">
    <source>
        <dbReference type="Pfam" id="PF22624"/>
    </source>
</evidence>
<dbReference type="Proteomes" id="UP001501195">
    <property type="component" value="Unassembled WGS sequence"/>
</dbReference>
<keyword evidence="6" id="KW-1185">Reference proteome</keyword>
<dbReference type="Pfam" id="PF22624">
    <property type="entry name" value="AASDHPPT_N"/>
    <property type="match status" value="1"/>
</dbReference>
<dbReference type="EMBL" id="BAABIL010000345">
    <property type="protein sequence ID" value="GAA4982876.1"/>
    <property type="molecule type" value="Genomic_DNA"/>
</dbReference>
<organism evidence="5 6">
    <name type="scientific">Kineococcus glutinatus</name>
    <dbReference type="NCBI Taxonomy" id="1070872"/>
    <lineage>
        <taxon>Bacteria</taxon>
        <taxon>Bacillati</taxon>
        <taxon>Actinomycetota</taxon>
        <taxon>Actinomycetes</taxon>
        <taxon>Kineosporiales</taxon>
        <taxon>Kineosporiaceae</taxon>
        <taxon>Kineococcus</taxon>
    </lineage>
</organism>
<dbReference type="InterPro" id="IPR008278">
    <property type="entry name" value="4-PPantetheinyl_Trfase_dom"/>
</dbReference>
<feature type="domain" description="4'-phosphopantetheinyl transferase" evidence="3">
    <location>
        <begin position="124"/>
        <end position="185"/>
    </location>
</feature>
<evidence type="ECO:0000313" key="5">
    <source>
        <dbReference type="EMBL" id="GAA4982876.1"/>
    </source>
</evidence>
<evidence type="ECO:0000259" key="3">
    <source>
        <dbReference type="Pfam" id="PF01648"/>
    </source>
</evidence>
<evidence type="ECO:0000256" key="2">
    <source>
        <dbReference type="ARBA" id="ARBA00022679"/>
    </source>
</evidence>
<dbReference type="Gene3D" id="3.90.470.20">
    <property type="entry name" value="4'-phosphopantetheinyl transferase domain"/>
    <property type="match status" value="1"/>
</dbReference>
<comment type="similarity">
    <text evidence="1">Belongs to the P-Pant transferase superfamily. Gsp/Sfp/HetI/AcpT family.</text>
</comment>
<dbReference type="PANTHER" id="PTHR12215:SF10">
    <property type="entry name" value="L-AMINOADIPATE-SEMIALDEHYDE DEHYDROGENASE-PHOSPHOPANTETHEINYL TRANSFERASE"/>
    <property type="match status" value="1"/>
</dbReference>
<dbReference type="Pfam" id="PF01648">
    <property type="entry name" value="ACPS"/>
    <property type="match status" value="1"/>
</dbReference>
<dbReference type="InterPro" id="IPR037143">
    <property type="entry name" value="4-PPantetheinyl_Trfase_dom_sf"/>
</dbReference>
<accession>A0ABP9HZV3</accession>
<proteinExistence type="inferred from homology"/>
<evidence type="ECO:0000256" key="1">
    <source>
        <dbReference type="ARBA" id="ARBA00010990"/>
    </source>
</evidence>
<dbReference type="InterPro" id="IPR055066">
    <property type="entry name" value="AASDHPPT_N"/>
</dbReference>
<evidence type="ECO:0000313" key="6">
    <source>
        <dbReference type="Proteomes" id="UP001501195"/>
    </source>
</evidence>
<name>A0ABP9HZV3_9ACTN</name>
<dbReference type="PANTHER" id="PTHR12215">
    <property type="entry name" value="PHOSPHOPANTETHEINE TRANSFERASE"/>
    <property type="match status" value="1"/>
</dbReference>
<protein>
    <recommendedName>
        <fullName evidence="7">4'-phosphopantetheinyl transferase</fullName>
    </recommendedName>
</protein>
<keyword evidence="2" id="KW-0808">Transferase</keyword>
<dbReference type="RefSeq" id="WP_345712713.1">
    <property type="nucleotide sequence ID" value="NZ_BAABIL010000345.1"/>
</dbReference>
<gene>
    <name evidence="5" type="ORF">GCM10023225_23140</name>
</gene>
<dbReference type="InterPro" id="IPR050559">
    <property type="entry name" value="P-Pant_transferase_sf"/>
</dbReference>
<dbReference type="SUPFAM" id="SSF56214">
    <property type="entry name" value="4'-phosphopantetheinyl transferase"/>
    <property type="match status" value="2"/>
</dbReference>
<sequence>MRAALFHTPAPPVPRRAAGCTLWWAPLDAARPGHAALLTPHERARAERFARGEDRTRSLLNAALLRLAVPAETGTPAAAVDVVRRCGTCAGPHGRPTLPGTGLSVSLSHAGRRVVVALSRDGDVGVDVERRTGLDAAALAGALAPQEAAGDPLRLWVRKEAVLKATGEGLTVEPREVVVARGDGVAAPVAHPLRPGLVAAVRDLAPDDDHVAAVALLGAGFGPGAGSGSGVGVLVVREHDAAPLLG</sequence>
<comment type="caution">
    <text evidence="5">The sequence shown here is derived from an EMBL/GenBank/DDBJ whole genome shotgun (WGS) entry which is preliminary data.</text>
</comment>
<reference evidence="6" key="1">
    <citation type="journal article" date="2019" name="Int. J. Syst. Evol. Microbiol.">
        <title>The Global Catalogue of Microorganisms (GCM) 10K type strain sequencing project: providing services to taxonomists for standard genome sequencing and annotation.</title>
        <authorList>
            <consortium name="The Broad Institute Genomics Platform"/>
            <consortium name="The Broad Institute Genome Sequencing Center for Infectious Disease"/>
            <person name="Wu L."/>
            <person name="Ma J."/>
        </authorList>
    </citation>
    <scope>NUCLEOTIDE SEQUENCE [LARGE SCALE GENOMIC DNA]</scope>
    <source>
        <strain evidence="6">JCM 18126</strain>
    </source>
</reference>